<keyword evidence="2" id="KW-0408">Iron</keyword>
<name>A0A6M3JNR2_9ZZZZ</name>
<dbReference type="AlphaFoldDB" id="A0A6M3JNR2"/>
<dbReference type="GO" id="GO:0051536">
    <property type="term" value="F:iron-sulfur cluster binding"/>
    <property type="evidence" value="ECO:0007669"/>
    <property type="project" value="UniProtKB-KW"/>
</dbReference>
<evidence type="ECO:0000313" key="4">
    <source>
        <dbReference type="EMBL" id="QJA65956.1"/>
    </source>
</evidence>
<accession>A0A6M3JNR2</accession>
<organism evidence="5">
    <name type="scientific">viral metagenome</name>
    <dbReference type="NCBI Taxonomy" id="1070528"/>
    <lineage>
        <taxon>unclassified sequences</taxon>
        <taxon>metagenomes</taxon>
        <taxon>organismal metagenomes</taxon>
    </lineage>
</organism>
<sequence>MLLCFTCDPYQPINDIFGLTGQAIGILHDNGFNIAILTKGGKRAERDVDLLQLGDEFATTLTFLDEQKSLKWEPGAALPGERIEVLRKAHELGIRTWVSLEPVIEPDESLEIIRQTYKFVDLYKVGKLNYLPQAGQIDWPKFGKEAINLLRELGKDYYIKKDLRGYL</sequence>
<evidence type="ECO:0000313" key="5">
    <source>
        <dbReference type="EMBL" id="QJA71754.1"/>
    </source>
</evidence>
<keyword evidence="1" id="KW-0479">Metal-binding</keyword>
<dbReference type="PANTHER" id="PTHR43432:SF3">
    <property type="entry name" value="SLR0285 PROTEIN"/>
    <property type="match status" value="1"/>
</dbReference>
<reference evidence="5" key="1">
    <citation type="submission" date="2020-03" db="EMBL/GenBank/DDBJ databases">
        <title>The deep terrestrial virosphere.</title>
        <authorList>
            <person name="Holmfeldt K."/>
            <person name="Nilsson E."/>
            <person name="Simone D."/>
            <person name="Lopez-Fernandez M."/>
            <person name="Wu X."/>
            <person name="de Brujin I."/>
            <person name="Lundin D."/>
            <person name="Andersson A."/>
            <person name="Bertilsson S."/>
            <person name="Dopson M."/>
        </authorList>
    </citation>
    <scope>NUCLEOTIDE SEQUENCE</scope>
    <source>
        <strain evidence="5">MM415A03058</strain>
        <strain evidence="4">MM415B00370</strain>
        <strain evidence="6">TM448B04146</strain>
    </source>
</reference>
<gene>
    <name evidence="5" type="ORF">MM415A03058_0005</name>
    <name evidence="4" type="ORF">MM415B00370_0074</name>
    <name evidence="6" type="ORF">TM448B04146_0006</name>
</gene>
<evidence type="ECO:0000256" key="3">
    <source>
        <dbReference type="ARBA" id="ARBA00023014"/>
    </source>
</evidence>
<evidence type="ECO:0008006" key="7">
    <source>
        <dbReference type="Google" id="ProtNLM"/>
    </source>
</evidence>
<dbReference type="Gene3D" id="3.80.30.30">
    <property type="match status" value="1"/>
</dbReference>
<keyword evidence="3" id="KW-0411">Iron-sulfur</keyword>
<dbReference type="EMBL" id="MT145062">
    <property type="protein sequence ID" value="QJI03147.1"/>
    <property type="molecule type" value="Genomic_DNA"/>
</dbReference>
<dbReference type="EMBL" id="MT141546">
    <property type="protein sequence ID" value="QJA65956.1"/>
    <property type="molecule type" value="Genomic_DNA"/>
</dbReference>
<protein>
    <recommendedName>
        <fullName evidence="7">Radical SAM superfamily protein</fullName>
    </recommendedName>
</protein>
<dbReference type="EMBL" id="MT141897">
    <property type="protein sequence ID" value="QJA71754.1"/>
    <property type="molecule type" value="Genomic_DNA"/>
</dbReference>
<dbReference type="InterPro" id="IPR040086">
    <property type="entry name" value="MJ0683-like"/>
</dbReference>
<proteinExistence type="predicted"/>
<evidence type="ECO:0000256" key="1">
    <source>
        <dbReference type="ARBA" id="ARBA00022723"/>
    </source>
</evidence>
<dbReference type="GO" id="GO:0046872">
    <property type="term" value="F:metal ion binding"/>
    <property type="evidence" value="ECO:0007669"/>
    <property type="project" value="UniProtKB-KW"/>
</dbReference>
<evidence type="ECO:0000313" key="6">
    <source>
        <dbReference type="EMBL" id="QJI03147.1"/>
    </source>
</evidence>
<evidence type="ECO:0000256" key="2">
    <source>
        <dbReference type="ARBA" id="ARBA00023004"/>
    </source>
</evidence>
<dbReference type="PANTHER" id="PTHR43432">
    <property type="entry name" value="SLR0285 PROTEIN"/>
    <property type="match status" value="1"/>
</dbReference>